<dbReference type="PANTHER" id="PTHR41534:SF2">
    <property type="entry name" value="3-PHENYLPROPIONATE_CINNAMIC ACID DIOXYGENASE SUBUNIT BETA"/>
    <property type="match status" value="1"/>
</dbReference>
<evidence type="ECO:0000313" key="7">
    <source>
        <dbReference type="Proteomes" id="UP000242957"/>
    </source>
</evidence>
<dbReference type="InterPro" id="IPR000391">
    <property type="entry name" value="Rng_hydr_dOase-bsu"/>
</dbReference>
<comment type="pathway">
    <text evidence="1">Aromatic compound metabolism.</text>
</comment>
<dbReference type="STRING" id="198616.SAMN05216193_10841"/>
<dbReference type="PANTHER" id="PTHR41534">
    <property type="entry name" value="BLR3401 PROTEIN"/>
    <property type="match status" value="1"/>
</dbReference>
<dbReference type="Pfam" id="PF00866">
    <property type="entry name" value="Ring_hydroxyl_B"/>
    <property type="match status" value="1"/>
</dbReference>
<dbReference type="EMBL" id="FNIJ01000008">
    <property type="protein sequence ID" value="SDO13304.1"/>
    <property type="molecule type" value="Genomic_DNA"/>
</dbReference>
<keyword evidence="5" id="KW-0560">Oxidoreductase</keyword>
<gene>
    <name evidence="6" type="ORF">SAMN05216193_10841</name>
</gene>
<dbReference type="InterPro" id="IPR032710">
    <property type="entry name" value="NTF2-like_dom_sf"/>
</dbReference>
<dbReference type="Proteomes" id="UP000242957">
    <property type="component" value="Unassembled WGS sequence"/>
</dbReference>
<protein>
    <submittedName>
        <fullName evidence="6">3-phenylpropionate/cinnamic acid dioxygenase, small subunit</fullName>
    </submittedName>
</protein>
<reference evidence="7" key="1">
    <citation type="submission" date="2016-10" db="EMBL/GenBank/DDBJ databases">
        <authorList>
            <person name="Varghese N."/>
            <person name="Submissions S."/>
        </authorList>
    </citation>
    <scope>NUCLEOTIDE SEQUENCE [LARGE SCALE GENOMIC DNA]</scope>
    <source>
        <strain evidence="7">JCM 21621</strain>
    </source>
</reference>
<keyword evidence="4 6" id="KW-0223">Dioxygenase</keyword>
<organism evidence="6 7">
    <name type="scientific">Pseudomonas jinjuensis</name>
    <dbReference type="NCBI Taxonomy" id="198616"/>
    <lineage>
        <taxon>Bacteria</taxon>
        <taxon>Pseudomonadati</taxon>
        <taxon>Pseudomonadota</taxon>
        <taxon>Gammaproteobacteria</taxon>
        <taxon>Pseudomonadales</taxon>
        <taxon>Pseudomonadaceae</taxon>
        <taxon>Pseudomonas</taxon>
    </lineage>
</organism>
<evidence type="ECO:0000256" key="3">
    <source>
        <dbReference type="ARBA" id="ARBA00022797"/>
    </source>
</evidence>
<evidence type="ECO:0000313" key="6">
    <source>
        <dbReference type="EMBL" id="SDO13304.1"/>
    </source>
</evidence>
<evidence type="ECO:0000256" key="2">
    <source>
        <dbReference type="ARBA" id="ARBA00009570"/>
    </source>
</evidence>
<keyword evidence="3" id="KW-0058">Aromatic hydrocarbons catabolism</keyword>
<evidence type="ECO:0000256" key="4">
    <source>
        <dbReference type="ARBA" id="ARBA00022964"/>
    </source>
</evidence>
<sequence>MSTLDTLDGLSGPLAQAIEFIWREAELLDRKEYAEWASLWSEDGIYVVPIDPDTTDFAASLNYAYDDARMRGLRIERLTSGHSPSALDAAKTVRSVSRFRLVEAAGDVLEVRSAQILYAYKRGVHTPFVADLTHRIRFGNGVARLEQKVVRLINSTDALGALGFLL</sequence>
<evidence type="ECO:0000256" key="5">
    <source>
        <dbReference type="ARBA" id="ARBA00023002"/>
    </source>
</evidence>
<name>A0A1H0H2L7_9PSED</name>
<dbReference type="GO" id="GO:0051213">
    <property type="term" value="F:dioxygenase activity"/>
    <property type="evidence" value="ECO:0007669"/>
    <property type="project" value="UniProtKB-KW"/>
</dbReference>
<dbReference type="GO" id="GO:0019380">
    <property type="term" value="P:3-phenylpropionate catabolic process"/>
    <property type="evidence" value="ECO:0007669"/>
    <property type="project" value="TreeGrafter"/>
</dbReference>
<dbReference type="Gene3D" id="3.10.450.50">
    <property type="match status" value="1"/>
</dbReference>
<dbReference type="SUPFAM" id="SSF54427">
    <property type="entry name" value="NTF2-like"/>
    <property type="match status" value="1"/>
</dbReference>
<dbReference type="RefSeq" id="WP_084309730.1">
    <property type="nucleotide sequence ID" value="NZ_FNIJ01000008.1"/>
</dbReference>
<keyword evidence="7" id="KW-1185">Reference proteome</keyword>
<proteinExistence type="inferred from homology"/>
<evidence type="ECO:0000256" key="1">
    <source>
        <dbReference type="ARBA" id="ARBA00005211"/>
    </source>
</evidence>
<comment type="similarity">
    <text evidence="2">Belongs to the bacterial ring-hydroxylating dioxygenase beta subunit family.</text>
</comment>
<dbReference type="AlphaFoldDB" id="A0A1H0H2L7"/>
<dbReference type="OrthoDB" id="7446267at2"/>
<accession>A0A1H0H2L7</accession>